<name>A0AC35U328_9BILA</name>
<evidence type="ECO:0000313" key="1">
    <source>
        <dbReference type="Proteomes" id="UP000095286"/>
    </source>
</evidence>
<protein>
    <submittedName>
        <fullName evidence="2">C3H1-type domain-containing protein</fullName>
    </submittedName>
</protein>
<dbReference type="WBParaSite" id="RSKR_0000731200.1">
    <property type="protein sequence ID" value="RSKR_0000731200.1"/>
    <property type="gene ID" value="RSKR_0000731200"/>
</dbReference>
<reference evidence="2" key="1">
    <citation type="submission" date="2016-11" db="UniProtKB">
        <authorList>
            <consortium name="WormBaseParasite"/>
        </authorList>
    </citation>
    <scope>IDENTIFICATION</scope>
    <source>
        <strain evidence="2">KR3021</strain>
    </source>
</reference>
<accession>A0AC35U328</accession>
<organism evidence="1 2">
    <name type="scientific">Rhabditophanes sp. KR3021</name>
    <dbReference type="NCBI Taxonomy" id="114890"/>
    <lineage>
        <taxon>Eukaryota</taxon>
        <taxon>Metazoa</taxon>
        <taxon>Ecdysozoa</taxon>
        <taxon>Nematoda</taxon>
        <taxon>Chromadorea</taxon>
        <taxon>Rhabditida</taxon>
        <taxon>Tylenchina</taxon>
        <taxon>Panagrolaimomorpha</taxon>
        <taxon>Strongyloidoidea</taxon>
        <taxon>Alloionematidae</taxon>
        <taxon>Rhabditophanes</taxon>
    </lineage>
</organism>
<evidence type="ECO:0000313" key="2">
    <source>
        <dbReference type="WBParaSite" id="RSKR_0000731200.1"/>
    </source>
</evidence>
<dbReference type="Proteomes" id="UP000095286">
    <property type="component" value="Unplaced"/>
</dbReference>
<proteinExistence type="predicted"/>
<sequence length="314" mass="36697">MDDFNGNILDQHVDDNAPTTETNGIAKVDFKTNERLRQIEREISQYGYIYNEIKDPRYRTKIADQIVQLTHALYVEIMDHTIPEFPQAKQTALWKSPNLFKTKICNYWLKNNNCHFGNKCWFAHGSDELKKYDCKMKCNENKDVEVGDQMDQSYGDSASEGSFKGSVYTSSYFPELTQPGSVYWSKFCIRSLDNKDRMSYNARMKEGTTSYGATTCLNPKPIGLYEGKERQKDPITPESLLKEIQRKMNEETKRKDAAEYEKLLEAQYELYLKDAAKNKRLSKIEYEKANYSVQEYDRDVYDVFANMYKFDSKA</sequence>